<comment type="similarity">
    <text evidence="3 14">Belongs to the TPP enzyme family.</text>
</comment>
<dbReference type="SUPFAM" id="SSF52467">
    <property type="entry name" value="DHS-like NAD/FAD-binding domain"/>
    <property type="match status" value="1"/>
</dbReference>
<evidence type="ECO:0000256" key="10">
    <source>
        <dbReference type="ARBA" id="ARBA00022842"/>
    </source>
</evidence>
<dbReference type="EC" id="2.2.1.6" evidence="4 14"/>
<proteinExistence type="inferred from homology"/>
<dbReference type="CDD" id="cd07035">
    <property type="entry name" value="TPP_PYR_POX_like"/>
    <property type="match status" value="1"/>
</dbReference>
<comment type="pathway">
    <text evidence="2 14">Amino-acid biosynthesis; L-valine biosynthesis; L-valine from pyruvate: step 1/4.</text>
</comment>
<dbReference type="InterPro" id="IPR029061">
    <property type="entry name" value="THDP-binding"/>
</dbReference>
<dbReference type="InterPro" id="IPR029035">
    <property type="entry name" value="DHS-like_NAD/FAD-binding_dom"/>
</dbReference>
<dbReference type="GO" id="GO:0009099">
    <property type="term" value="P:L-valine biosynthetic process"/>
    <property type="evidence" value="ECO:0007669"/>
    <property type="project" value="UniProtKB-UniPathway"/>
</dbReference>
<dbReference type="InterPro" id="IPR000399">
    <property type="entry name" value="TPP-bd_CS"/>
</dbReference>
<dbReference type="Pfam" id="PF02776">
    <property type="entry name" value="TPP_enzyme_N"/>
    <property type="match status" value="1"/>
</dbReference>
<evidence type="ECO:0000256" key="1">
    <source>
        <dbReference type="ARBA" id="ARBA00004974"/>
    </source>
</evidence>
<evidence type="ECO:0000256" key="13">
    <source>
        <dbReference type="ARBA" id="ARBA00048670"/>
    </source>
</evidence>
<evidence type="ECO:0000256" key="7">
    <source>
        <dbReference type="ARBA" id="ARBA00022679"/>
    </source>
</evidence>
<dbReference type="Pfam" id="PF02775">
    <property type="entry name" value="TPP_enzyme_C"/>
    <property type="match status" value="1"/>
</dbReference>
<dbReference type="InterPro" id="IPR012001">
    <property type="entry name" value="Thiamin_PyroP_enz_TPP-bd_dom"/>
</dbReference>
<comment type="catalytic activity">
    <reaction evidence="13 14">
        <text>2 pyruvate + H(+) = (2S)-2-acetolactate + CO2</text>
        <dbReference type="Rhea" id="RHEA:25249"/>
        <dbReference type="ChEBI" id="CHEBI:15361"/>
        <dbReference type="ChEBI" id="CHEBI:15378"/>
        <dbReference type="ChEBI" id="CHEBI:16526"/>
        <dbReference type="ChEBI" id="CHEBI:58476"/>
        <dbReference type="EC" id="2.2.1.6"/>
    </reaction>
</comment>
<evidence type="ECO:0000256" key="14">
    <source>
        <dbReference type="RuleBase" id="RU003591"/>
    </source>
</evidence>
<keyword evidence="7 14" id="KW-0808">Transferase</keyword>
<evidence type="ECO:0000256" key="5">
    <source>
        <dbReference type="ARBA" id="ARBA00022605"/>
    </source>
</evidence>
<evidence type="ECO:0000256" key="3">
    <source>
        <dbReference type="ARBA" id="ARBA00007812"/>
    </source>
</evidence>
<dbReference type="SUPFAM" id="SSF52518">
    <property type="entry name" value="Thiamin diphosphate-binding fold (THDP-binding)"/>
    <property type="match status" value="2"/>
</dbReference>
<dbReference type="GO" id="GO:0000287">
    <property type="term" value="F:magnesium ion binding"/>
    <property type="evidence" value="ECO:0007669"/>
    <property type="project" value="UniProtKB-UniRule"/>
</dbReference>
<evidence type="ECO:0000256" key="2">
    <source>
        <dbReference type="ARBA" id="ARBA00005025"/>
    </source>
</evidence>
<name>A0A6L5XMT7_9BACT</name>
<evidence type="ECO:0000256" key="8">
    <source>
        <dbReference type="ARBA" id="ARBA00022723"/>
    </source>
</evidence>
<comment type="cofactor">
    <cofactor evidence="14">
        <name>thiamine diphosphate</name>
        <dbReference type="ChEBI" id="CHEBI:58937"/>
    </cofactor>
    <text evidence="14">Binds 1 thiamine pyrophosphate per subunit.</text>
</comment>
<dbReference type="Proteomes" id="UP000477488">
    <property type="component" value="Unassembled WGS sequence"/>
</dbReference>
<evidence type="ECO:0000256" key="4">
    <source>
        <dbReference type="ARBA" id="ARBA00013145"/>
    </source>
</evidence>
<dbReference type="GO" id="GO:0003984">
    <property type="term" value="F:acetolactate synthase activity"/>
    <property type="evidence" value="ECO:0007669"/>
    <property type="project" value="UniProtKB-EC"/>
</dbReference>
<evidence type="ECO:0000256" key="12">
    <source>
        <dbReference type="ARBA" id="ARBA00023304"/>
    </source>
</evidence>
<keyword evidence="12 14" id="KW-0100">Branched-chain amino acid biosynthesis</keyword>
<dbReference type="InterPro" id="IPR012846">
    <property type="entry name" value="Acetolactate_synth_lsu"/>
</dbReference>
<keyword evidence="10 14" id="KW-0460">Magnesium</keyword>
<dbReference type="Gene3D" id="3.40.50.1220">
    <property type="entry name" value="TPP-binding domain"/>
    <property type="match status" value="1"/>
</dbReference>
<feature type="domain" description="Thiamine pyrophosphate enzyme TPP-binding" evidence="16">
    <location>
        <begin position="392"/>
        <end position="539"/>
    </location>
</feature>
<evidence type="ECO:0000256" key="9">
    <source>
        <dbReference type="ARBA" id="ARBA00022827"/>
    </source>
</evidence>
<dbReference type="FunFam" id="3.40.50.1220:FF:000008">
    <property type="entry name" value="Acetolactate synthase"/>
    <property type="match status" value="1"/>
</dbReference>
<evidence type="ECO:0000259" key="17">
    <source>
        <dbReference type="Pfam" id="PF02776"/>
    </source>
</evidence>
<accession>A0A6L5XMT7</accession>
<dbReference type="RefSeq" id="WP_154511810.1">
    <property type="nucleotide sequence ID" value="NZ_DBFWWU010000163.1"/>
</dbReference>
<keyword evidence="6" id="KW-0285">Flavoprotein</keyword>
<evidence type="ECO:0000259" key="15">
    <source>
        <dbReference type="Pfam" id="PF00205"/>
    </source>
</evidence>
<protein>
    <recommendedName>
        <fullName evidence="4 14">Acetolactate synthase</fullName>
        <ecNumber evidence="4 14">2.2.1.6</ecNumber>
    </recommendedName>
</protein>
<dbReference type="InterPro" id="IPR012000">
    <property type="entry name" value="Thiamin_PyroP_enz_cen_dom"/>
</dbReference>
<keyword evidence="9" id="KW-0274">FAD</keyword>
<comment type="cofactor">
    <cofactor evidence="14">
        <name>Mg(2+)</name>
        <dbReference type="ChEBI" id="CHEBI:18420"/>
    </cofactor>
    <text evidence="14">Binds 1 Mg(2+) ion per subunit.</text>
</comment>
<dbReference type="UniPathway" id="UPA00049">
    <property type="reaction ID" value="UER00059"/>
</dbReference>
<evidence type="ECO:0000313" key="18">
    <source>
        <dbReference type="EMBL" id="MSS28425.1"/>
    </source>
</evidence>
<keyword evidence="8 14" id="KW-0479">Metal-binding</keyword>
<reference evidence="18 19" key="1">
    <citation type="submission" date="2019-09" db="EMBL/GenBank/DDBJ databases">
        <title>In-depth cultivation of the pig gut microbiome towards novel bacterial diversity and tailored functional studies.</title>
        <authorList>
            <person name="Wylensek D."/>
            <person name="Hitch T.C.A."/>
            <person name="Clavel T."/>
        </authorList>
    </citation>
    <scope>NUCLEOTIDE SEQUENCE [LARGE SCALE GENOMIC DNA]</scope>
    <source>
        <strain evidence="18 19">PG-178-WT-4</strain>
    </source>
</reference>
<dbReference type="FunFam" id="3.40.50.970:FF:000016">
    <property type="entry name" value="Acetolactate synthase"/>
    <property type="match status" value="1"/>
</dbReference>
<dbReference type="InterPro" id="IPR011766">
    <property type="entry name" value="TPP_enzyme_TPP-bd"/>
</dbReference>
<dbReference type="UniPathway" id="UPA00047">
    <property type="reaction ID" value="UER00055"/>
</dbReference>
<organism evidence="18 19">
    <name type="scientific">Desulfovibrio porci</name>
    <dbReference type="NCBI Taxonomy" id="2605782"/>
    <lineage>
        <taxon>Bacteria</taxon>
        <taxon>Pseudomonadati</taxon>
        <taxon>Thermodesulfobacteriota</taxon>
        <taxon>Desulfovibrionia</taxon>
        <taxon>Desulfovibrionales</taxon>
        <taxon>Desulfovibrionaceae</taxon>
        <taxon>Desulfovibrio</taxon>
    </lineage>
</organism>
<dbReference type="CDD" id="cd02015">
    <property type="entry name" value="TPP_AHAS"/>
    <property type="match status" value="1"/>
</dbReference>
<feature type="domain" description="Thiamine pyrophosphate enzyme central" evidence="15">
    <location>
        <begin position="194"/>
        <end position="326"/>
    </location>
</feature>
<feature type="domain" description="Thiamine pyrophosphate enzyme N-terminal TPP-binding" evidence="17">
    <location>
        <begin position="4"/>
        <end position="119"/>
    </location>
</feature>
<dbReference type="GO" id="GO:0050660">
    <property type="term" value="F:flavin adenine dinucleotide binding"/>
    <property type="evidence" value="ECO:0007669"/>
    <property type="project" value="InterPro"/>
</dbReference>
<dbReference type="PROSITE" id="PS00187">
    <property type="entry name" value="TPP_ENZYMES"/>
    <property type="match status" value="1"/>
</dbReference>
<dbReference type="InterPro" id="IPR039368">
    <property type="entry name" value="AHAS_TPP"/>
</dbReference>
<comment type="pathway">
    <text evidence="1 14">Amino-acid biosynthesis; L-isoleucine biosynthesis; L-isoleucine from 2-oxobutanoate: step 1/4.</text>
</comment>
<evidence type="ECO:0000256" key="11">
    <source>
        <dbReference type="ARBA" id="ARBA00023052"/>
    </source>
</evidence>
<dbReference type="EMBL" id="VUMH01000010">
    <property type="protein sequence ID" value="MSS28425.1"/>
    <property type="molecule type" value="Genomic_DNA"/>
</dbReference>
<dbReference type="GO" id="GO:0030976">
    <property type="term" value="F:thiamine pyrophosphate binding"/>
    <property type="evidence" value="ECO:0007669"/>
    <property type="project" value="UniProtKB-UniRule"/>
</dbReference>
<dbReference type="AlphaFoldDB" id="A0A6L5XMT7"/>
<keyword evidence="5 14" id="KW-0028">Amino-acid biosynthesis</keyword>
<dbReference type="GO" id="GO:0005948">
    <property type="term" value="C:acetolactate synthase complex"/>
    <property type="evidence" value="ECO:0007669"/>
    <property type="project" value="UniProtKB-ARBA"/>
</dbReference>
<dbReference type="PANTHER" id="PTHR18968:SF13">
    <property type="entry name" value="ACETOLACTATE SYNTHASE CATALYTIC SUBUNIT, MITOCHONDRIAL"/>
    <property type="match status" value="1"/>
</dbReference>
<dbReference type="Pfam" id="PF00205">
    <property type="entry name" value="TPP_enzyme_M"/>
    <property type="match status" value="1"/>
</dbReference>
<dbReference type="InterPro" id="IPR045229">
    <property type="entry name" value="TPP_enz"/>
</dbReference>
<keyword evidence="11 14" id="KW-0786">Thiamine pyrophosphate</keyword>
<gene>
    <name evidence="18" type="primary">ilvB</name>
    <name evidence="18" type="ORF">FYJ44_10355</name>
</gene>
<keyword evidence="19" id="KW-1185">Reference proteome</keyword>
<evidence type="ECO:0000256" key="6">
    <source>
        <dbReference type="ARBA" id="ARBA00022630"/>
    </source>
</evidence>
<dbReference type="GO" id="GO:0009097">
    <property type="term" value="P:isoleucine biosynthetic process"/>
    <property type="evidence" value="ECO:0007669"/>
    <property type="project" value="UniProtKB-UniPathway"/>
</dbReference>
<dbReference type="Gene3D" id="3.40.50.970">
    <property type="match status" value="2"/>
</dbReference>
<sequence>MECTGAQILLESLKREGVDVLFGYPGGAVIDIYDELPRHPEIRHVLVRHEQGAVHAADGYARASGKVGACLVTSGPGATNTVTGIATAYSDSIPLVVVTGQVPTKLIGNDAFQEVDIVGITRPCTKHNFLVKDVNKLALTIRQAFYLARSGRPGPVLVDLPKDVVQARAEFTWPEDIYMRSYNPTYKPNLNQLRRTVEELAQAKRPVLLAGGGVIMANAAEELTALARRLHIPVACTLMGLGGFPATDPLSLGMVGMHGTYAANLAINNADLLVCVGARFDDRVTGKLTAFAPKARIVHIDIDPTSIRKNVAVEVPVVGDCKQALAGIMEICEAKLSGKDWAAEHAEWVRAVAEWKESKPLSYQKNGNIKPQQVVEALRELTRGDAIIATEVGQHQMWAAQFYSFTKPRTLLTSGGLGTMGYGFPAAIGAQFALPDKMVIAVAGDASLQMNIQELATAVAYKLPVKVVILNNRHLGMVRQWQELFYNHNYSSTNMEAQPDFVKLAEAYGAEGYRIEKPEDLLPELEKALATPNPAFIDVVVEREENVYPIVPAGAALDEMLLV</sequence>
<dbReference type="FunFam" id="3.40.50.970:FF:000007">
    <property type="entry name" value="Acetolactate synthase"/>
    <property type="match status" value="1"/>
</dbReference>
<dbReference type="PANTHER" id="PTHR18968">
    <property type="entry name" value="THIAMINE PYROPHOSPHATE ENZYMES"/>
    <property type="match status" value="1"/>
</dbReference>
<dbReference type="NCBIfam" id="TIGR00118">
    <property type="entry name" value="acolac_lg"/>
    <property type="match status" value="1"/>
</dbReference>
<comment type="caution">
    <text evidence="18">The sequence shown here is derived from an EMBL/GenBank/DDBJ whole genome shotgun (WGS) entry which is preliminary data.</text>
</comment>
<evidence type="ECO:0000259" key="16">
    <source>
        <dbReference type="Pfam" id="PF02775"/>
    </source>
</evidence>
<evidence type="ECO:0000313" key="19">
    <source>
        <dbReference type="Proteomes" id="UP000477488"/>
    </source>
</evidence>